<dbReference type="InterPro" id="IPR007173">
    <property type="entry name" value="ALO_C"/>
</dbReference>
<dbReference type="AlphaFoldDB" id="A0A1T1H3L1"/>
<dbReference type="Gene3D" id="3.30.465.10">
    <property type="match status" value="1"/>
</dbReference>
<dbReference type="EMBL" id="MVKX01000003">
    <property type="protein sequence ID" value="OOV84436.1"/>
    <property type="molecule type" value="Genomic_DNA"/>
</dbReference>
<dbReference type="Proteomes" id="UP000191160">
    <property type="component" value="Unassembled WGS sequence"/>
</dbReference>
<accession>A0A1T1H3L1</accession>
<dbReference type="NCBIfam" id="TIGR01679">
    <property type="entry name" value="bact_FAD_ox"/>
    <property type="match status" value="1"/>
</dbReference>
<evidence type="ECO:0000313" key="5">
    <source>
        <dbReference type="Proteomes" id="UP000191160"/>
    </source>
</evidence>
<feature type="domain" description="FAD-binding PCMH-type" evidence="3">
    <location>
        <begin position="16"/>
        <end position="182"/>
    </location>
</feature>
<dbReference type="InterPro" id="IPR016169">
    <property type="entry name" value="FAD-bd_PCMH_sub2"/>
</dbReference>
<gene>
    <name evidence="4" type="ORF">B1202_05560</name>
</gene>
<sequence length="426" mass="49289">MTIQHDIAWENWSGAQKSIPKSFIQPQNLEQLMDVVQSHPKIRMVGAGHSFSPLAKTIDTLVSLDHLKGILDIDAERCQSTVQAGTRLFDLGEKLASFDQALINQGDIDRQSLAGAIATGTHGTGLELPCLSALVTRFELLTAQGELLQCSAEQNSEIFQAGRVSFGSLGVLSHVQLQNRPMYKLKEQTRLCPLKDVMQNMQQWQYEHRHIEFWAFSHADQVILKTLDETEDDLQSRKEQWLVDDVLLKFCAELTRIFPPLNPWLQKLLGVFVKPSMNVDWSSRIFPSARNTKFNEMEYQIPLQHGMNCLEEILHTLRRHKVPMFFPLEYRLVRGDDIWLSPFYQQDSASISVHQFYKQDYQVIFNLVEPIFLKFGGRPHWGKLHSLNARQLQNLYPKWQDFLNIRQELDPKQKWLSPELQQLLIE</sequence>
<name>A0A1T1H3L1_9GAMM</name>
<evidence type="ECO:0000259" key="3">
    <source>
        <dbReference type="PROSITE" id="PS51387"/>
    </source>
</evidence>
<proteinExistence type="predicted"/>
<dbReference type="InterPro" id="IPR006094">
    <property type="entry name" value="Oxid_FAD_bind_N"/>
</dbReference>
<dbReference type="Gene3D" id="1.10.45.10">
    <property type="entry name" value="Vanillyl-alcohol Oxidase, Chain A, domain 4"/>
    <property type="match status" value="1"/>
</dbReference>
<keyword evidence="1" id="KW-0274">FAD</keyword>
<dbReference type="RefSeq" id="WP_078189835.1">
    <property type="nucleotide sequence ID" value="NZ_JAMCOZ010000006.1"/>
</dbReference>
<dbReference type="SUPFAM" id="SSF56176">
    <property type="entry name" value="FAD-binding/transporter-associated domain-like"/>
    <property type="match status" value="1"/>
</dbReference>
<dbReference type="PANTHER" id="PTHR43762">
    <property type="entry name" value="L-GULONOLACTONE OXIDASE"/>
    <property type="match status" value="1"/>
</dbReference>
<dbReference type="GO" id="GO:0071949">
    <property type="term" value="F:FAD binding"/>
    <property type="evidence" value="ECO:0007669"/>
    <property type="project" value="InterPro"/>
</dbReference>
<reference evidence="4 5" key="1">
    <citation type="submission" date="2017-02" db="EMBL/GenBank/DDBJ databases">
        <title>Acinetobacter sp. ANC 4945, whole genome shotgun sequencing project.</title>
        <authorList>
            <person name="Radolfova-Krizova L."/>
            <person name="Al Atrouni A."/>
            <person name="Nemec A."/>
        </authorList>
    </citation>
    <scope>NUCLEOTIDE SEQUENCE [LARGE SCALE GENOMIC DNA]</scope>
    <source>
        <strain evidence="4 5">ANC 4945</strain>
    </source>
</reference>
<organism evidence="4 5">
    <name type="scientific">Acinetobacter amyesii</name>
    <dbReference type="NCBI Taxonomy" id="2942470"/>
    <lineage>
        <taxon>Bacteria</taxon>
        <taxon>Pseudomonadati</taxon>
        <taxon>Pseudomonadota</taxon>
        <taxon>Gammaproteobacteria</taxon>
        <taxon>Moraxellales</taxon>
        <taxon>Moraxellaceae</taxon>
        <taxon>Acinetobacter</taxon>
    </lineage>
</organism>
<keyword evidence="1" id="KW-0285">Flavoprotein</keyword>
<dbReference type="Pfam" id="PF01565">
    <property type="entry name" value="FAD_binding_4"/>
    <property type="match status" value="1"/>
</dbReference>
<protein>
    <submittedName>
        <fullName evidence="4">FAD-linked oxidoreductase</fullName>
    </submittedName>
</protein>
<dbReference type="Pfam" id="PF04030">
    <property type="entry name" value="ALO"/>
    <property type="match status" value="1"/>
</dbReference>
<keyword evidence="5" id="KW-1185">Reference proteome</keyword>
<dbReference type="Gene3D" id="3.30.70.2520">
    <property type="match status" value="1"/>
</dbReference>
<keyword evidence="2" id="KW-0560">Oxidoreductase</keyword>
<dbReference type="PROSITE" id="PS51387">
    <property type="entry name" value="FAD_PCMH"/>
    <property type="match status" value="1"/>
</dbReference>
<comment type="caution">
    <text evidence="4">The sequence shown here is derived from an EMBL/GenBank/DDBJ whole genome shotgun (WGS) entry which is preliminary data.</text>
</comment>
<evidence type="ECO:0000256" key="1">
    <source>
        <dbReference type="ARBA" id="ARBA00022827"/>
    </source>
</evidence>
<dbReference type="InterPro" id="IPR016167">
    <property type="entry name" value="FAD-bd_PCMH_sub1"/>
</dbReference>
<dbReference type="InterPro" id="IPR010031">
    <property type="entry name" value="FAD_lactone_oxidase-like"/>
</dbReference>
<dbReference type="GO" id="GO:0003885">
    <property type="term" value="F:D-arabinono-1,4-lactone oxidase activity"/>
    <property type="evidence" value="ECO:0007669"/>
    <property type="project" value="InterPro"/>
</dbReference>
<dbReference type="Gene3D" id="3.30.43.10">
    <property type="entry name" value="Uridine Diphospho-n-acetylenolpyruvylglucosamine Reductase, domain 2"/>
    <property type="match status" value="1"/>
</dbReference>
<dbReference type="PANTHER" id="PTHR43762:SF1">
    <property type="entry name" value="D-ARABINONO-1,4-LACTONE OXIDASE"/>
    <property type="match status" value="1"/>
</dbReference>
<dbReference type="PIRSF" id="PIRSF000136">
    <property type="entry name" value="LGO_GLO"/>
    <property type="match status" value="1"/>
</dbReference>
<evidence type="ECO:0000256" key="2">
    <source>
        <dbReference type="ARBA" id="ARBA00023002"/>
    </source>
</evidence>
<dbReference type="InterPro" id="IPR016166">
    <property type="entry name" value="FAD-bd_PCMH"/>
</dbReference>
<dbReference type="InterPro" id="IPR016171">
    <property type="entry name" value="Vanillyl_alc_oxidase_C-sub2"/>
</dbReference>
<dbReference type="GO" id="GO:0016020">
    <property type="term" value="C:membrane"/>
    <property type="evidence" value="ECO:0007669"/>
    <property type="project" value="InterPro"/>
</dbReference>
<dbReference type="InterPro" id="IPR036318">
    <property type="entry name" value="FAD-bd_PCMH-like_sf"/>
</dbReference>
<evidence type="ECO:0000313" key="4">
    <source>
        <dbReference type="EMBL" id="OOV84436.1"/>
    </source>
</evidence>